<protein>
    <submittedName>
        <fullName evidence="9">Trk-type K+ transport system membrane component</fullName>
    </submittedName>
</protein>
<evidence type="ECO:0000313" key="9">
    <source>
        <dbReference type="EMBL" id="MDR7382722.1"/>
    </source>
</evidence>
<keyword evidence="3" id="KW-1003">Cell membrane</keyword>
<dbReference type="RefSeq" id="WP_274997753.1">
    <property type="nucleotide sequence ID" value="NZ_JAJQQP010000018.1"/>
</dbReference>
<comment type="subcellular location">
    <subcellularLocation>
        <location evidence="1">Cell membrane</location>
        <topology evidence="1">Multi-pass membrane protein</topology>
    </subcellularLocation>
</comment>
<gene>
    <name evidence="9" type="ORF">J2S48_002237</name>
</gene>
<keyword evidence="6" id="KW-0406">Ion transport</keyword>
<feature type="transmembrane region" description="Helical" evidence="8">
    <location>
        <begin position="139"/>
        <end position="159"/>
    </location>
</feature>
<dbReference type="EMBL" id="JAVDYE010000001">
    <property type="protein sequence ID" value="MDR7382722.1"/>
    <property type="molecule type" value="Genomic_DNA"/>
</dbReference>
<evidence type="ECO:0000256" key="3">
    <source>
        <dbReference type="ARBA" id="ARBA00022475"/>
    </source>
</evidence>
<evidence type="ECO:0000256" key="5">
    <source>
        <dbReference type="ARBA" id="ARBA00022989"/>
    </source>
</evidence>
<evidence type="ECO:0000256" key="2">
    <source>
        <dbReference type="ARBA" id="ARBA00022448"/>
    </source>
</evidence>
<accession>A0ABU2CN00</accession>
<keyword evidence="10" id="KW-1185">Reference proteome</keyword>
<feature type="transmembrane region" description="Helical" evidence="8">
    <location>
        <begin position="246"/>
        <end position="269"/>
    </location>
</feature>
<reference evidence="9 10" key="1">
    <citation type="submission" date="2023-07" db="EMBL/GenBank/DDBJ databases">
        <title>Sequencing the genomes of 1000 actinobacteria strains.</title>
        <authorList>
            <person name="Klenk H.-P."/>
        </authorList>
    </citation>
    <scope>NUCLEOTIDE SEQUENCE [LARGE SCALE GENOMIC DNA]</scope>
    <source>
        <strain evidence="9 10">DSM 45554</strain>
    </source>
</reference>
<feature type="transmembrane region" description="Helical" evidence="8">
    <location>
        <begin position="427"/>
        <end position="449"/>
    </location>
</feature>
<dbReference type="Pfam" id="PF02386">
    <property type="entry name" value="TrkH"/>
    <property type="match status" value="1"/>
</dbReference>
<sequence>MARSLRHRLFGLRELVDELAFRAPARLAVSVFACVVGLFAALLMVPFATADGEGARFVDALFTAVSAVCVTGLVVQDTGTYWSLYGQIVILTGIKVGGFGIMTVASLLGMIVSRKIGLTQKLLTASETKTSRLGDVGSLVRVIIVTATTLELSIALLIFPRLVVIEDNVGTAAWHALFYGISAFNNAGFVPTPEGLMPHVGDWALLLPIALGVFIGALGFPVILNMQRALPRPGHRWRNWTKRLSLHSKLTLVTSGVLFVVGALLLLVLEWSNPDTFGPLSFGDKLLASVFAGIMPRSGGFSTVDVGAMTQSSWLIQDALMFVGGGSASTAGGIKVTTLAVMLLAIMAEARGDRDIEAFGRRIPRDVLRLSIAVVFTGASIVLVSCVALLEITELQLSVVLFEVLSAFATVGLSTGITQGLPDSGKYVLALLMFVGRTGAVTVVAVLALRDRRRIVRFPEERPIIG</sequence>
<feature type="transmembrane region" description="Helical" evidence="8">
    <location>
        <begin position="25"/>
        <end position="45"/>
    </location>
</feature>
<feature type="transmembrane region" description="Helical" evidence="8">
    <location>
        <begin position="203"/>
        <end position="225"/>
    </location>
</feature>
<name>A0ABU2CN00_9MICO</name>
<dbReference type="InterPro" id="IPR003445">
    <property type="entry name" value="Cat_transpt"/>
</dbReference>
<feature type="transmembrane region" description="Helical" evidence="8">
    <location>
        <begin position="319"/>
        <end position="346"/>
    </location>
</feature>
<dbReference type="PANTHER" id="PTHR32024:SF1">
    <property type="entry name" value="KTR SYSTEM POTASSIUM UPTAKE PROTEIN B"/>
    <property type="match status" value="1"/>
</dbReference>
<keyword evidence="7 8" id="KW-0472">Membrane</keyword>
<organism evidence="9 10">
    <name type="scientific">Promicromonospora iranensis</name>
    <dbReference type="NCBI Taxonomy" id="1105144"/>
    <lineage>
        <taxon>Bacteria</taxon>
        <taxon>Bacillati</taxon>
        <taxon>Actinomycetota</taxon>
        <taxon>Actinomycetes</taxon>
        <taxon>Micrococcales</taxon>
        <taxon>Promicromonosporaceae</taxon>
        <taxon>Promicromonospora</taxon>
    </lineage>
</organism>
<dbReference type="Proteomes" id="UP001183585">
    <property type="component" value="Unassembled WGS sequence"/>
</dbReference>
<evidence type="ECO:0000313" key="10">
    <source>
        <dbReference type="Proteomes" id="UP001183585"/>
    </source>
</evidence>
<feature type="transmembrane region" description="Helical" evidence="8">
    <location>
        <begin position="88"/>
        <end position="112"/>
    </location>
</feature>
<evidence type="ECO:0000256" key="8">
    <source>
        <dbReference type="SAM" id="Phobius"/>
    </source>
</evidence>
<evidence type="ECO:0000256" key="6">
    <source>
        <dbReference type="ARBA" id="ARBA00023065"/>
    </source>
</evidence>
<feature type="transmembrane region" description="Helical" evidence="8">
    <location>
        <begin position="367"/>
        <end position="390"/>
    </location>
</feature>
<dbReference type="PANTHER" id="PTHR32024">
    <property type="entry name" value="TRK SYSTEM POTASSIUM UPTAKE PROTEIN TRKG-RELATED"/>
    <property type="match status" value="1"/>
</dbReference>
<evidence type="ECO:0000256" key="7">
    <source>
        <dbReference type="ARBA" id="ARBA00023136"/>
    </source>
</evidence>
<feature type="transmembrane region" description="Helical" evidence="8">
    <location>
        <begin position="57"/>
        <end position="76"/>
    </location>
</feature>
<proteinExistence type="predicted"/>
<evidence type="ECO:0000256" key="1">
    <source>
        <dbReference type="ARBA" id="ARBA00004651"/>
    </source>
</evidence>
<keyword evidence="5 8" id="KW-1133">Transmembrane helix</keyword>
<evidence type="ECO:0000256" key="4">
    <source>
        <dbReference type="ARBA" id="ARBA00022692"/>
    </source>
</evidence>
<keyword evidence="2" id="KW-0813">Transport</keyword>
<keyword evidence="4 8" id="KW-0812">Transmembrane</keyword>
<comment type="caution">
    <text evidence="9">The sequence shown here is derived from an EMBL/GenBank/DDBJ whole genome shotgun (WGS) entry which is preliminary data.</text>
</comment>